<keyword evidence="6" id="KW-0961">Cell wall biogenesis/degradation</keyword>
<evidence type="ECO:0000256" key="2">
    <source>
        <dbReference type="ARBA" id="ARBA00022729"/>
    </source>
</evidence>
<dbReference type="GO" id="GO:0071555">
    <property type="term" value="P:cell wall organization"/>
    <property type="evidence" value="ECO:0007669"/>
    <property type="project" value="UniProtKB-KW"/>
</dbReference>
<dbReference type="Gene3D" id="3.40.710.10">
    <property type="entry name" value="DD-peptidase/beta-lactamase superfamily"/>
    <property type="match status" value="1"/>
</dbReference>
<dbReference type="PANTHER" id="PTHR21581">
    <property type="entry name" value="D-ALANYL-D-ALANINE CARBOXYPEPTIDASE"/>
    <property type="match status" value="1"/>
</dbReference>
<dbReference type="SUPFAM" id="SSF56601">
    <property type="entry name" value="beta-lactamase/transpeptidase-like"/>
    <property type="match status" value="1"/>
</dbReference>
<proteinExistence type="inferred from homology"/>
<comment type="similarity">
    <text evidence="1 9">Belongs to the peptidase S11 family.</text>
</comment>
<organism evidence="11 12">
    <name type="scientific">Vreelandella titanicae</name>
    <dbReference type="NCBI Taxonomy" id="664683"/>
    <lineage>
        <taxon>Bacteria</taxon>
        <taxon>Pseudomonadati</taxon>
        <taxon>Pseudomonadota</taxon>
        <taxon>Gammaproteobacteria</taxon>
        <taxon>Oceanospirillales</taxon>
        <taxon>Halomonadaceae</taxon>
        <taxon>Vreelandella</taxon>
    </lineage>
</organism>
<dbReference type="Proteomes" id="UP000509761">
    <property type="component" value="Chromosome"/>
</dbReference>
<dbReference type="PANTHER" id="PTHR21581:SF6">
    <property type="entry name" value="TRAFFICKING PROTEIN PARTICLE COMPLEX SUBUNIT 12"/>
    <property type="match status" value="1"/>
</dbReference>
<feature type="domain" description="Peptidase S11 D-alanyl-D-alanine carboxypeptidase A N-terminal" evidence="10">
    <location>
        <begin position="2"/>
        <end position="220"/>
    </location>
</feature>
<dbReference type="AlphaFoldDB" id="A0AAP9T2E2"/>
<evidence type="ECO:0000256" key="4">
    <source>
        <dbReference type="ARBA" id="ARBA00022960"/>
    </source>
</evidence>
<dbReference type="PRINTS" id="PR00725">
    <property type="entry name" value="DADACBPTASE1"/>
</dbReference>
<evidence type="ECO:0000256" key="1">
    <source>
        <dbReference type="ARBA" id="ARBA00007164"/>
    </source>
</evidence>
<feature type="active site" description="Acyl-ester intermediate" evidence="7">
    <location>
        <position position="5"/>
    </location>
</feature>
<feature type="binding site" evidence="8">
    <location>
        <position position="191"/>
    </location>
    <ligand>
        <name>substrate</name>
    </ligand>
</feature>
<feature type="active site" description="Proton acceptor" evidence="7">
    <location>
        <position position="8"/>
    </location>
</feature>
<dbReference type="EC" id="3.4.16.4" evidence="11"/>
<keyword evidence="11" id="KW-0645">Protease</keyword>
<protein>
    <submittedName>
        <fullName evidence="11">D-alanyl-D-alanine carboxypeptidase DacB</fullName>
        <ecNumber evidence="11">3.4.16.4</ecNumber>
    </submittedName>
</protein>
<dbReference type="EMBL" id="CP054580">
    <property type="protein sequence ID" value="QKS26210.1"/>
    <property type="molecule type" value="Genomic_DNA"/>
</dbReference>
<keyword evidence="4" id="KW-0133">Cell shape</keyword>
<evidence type="ECO:0000259" key="10">
    <source>
        <dbReference type="Pfam" id="PF00768"/>
    </source>
</evidence>
<evidence type="ECO:0000313" key="12">
    <source>
        <dbReference type="Proteomes" id="UP000509761"/>
    </source>
</evidence>
<dbReference type="GO" id="GO:0009002">
    <property type="term" value="F:serine-type D-Ala-D-Ala carboxypeptidase activity"/>
    <property type="evidence" value="ECO:0007669"/>
    <property type="project" value="UniProtKB-EC"/>
</dbReference>
<dbReference type="InterPro" id="IPR018044">
    <property type="entry name" value="Peptidase_S11"/>
</dbReference>
<evidence type="ECO:0000256" key="8">
    <source>
        <dbReference type="PIRSR" id="PIRSR618044-2"/>
    </source>
</evidence>
<reference evidence="11 12" key="1">
    <citation type="submission" date="2019-12" db="EMBL/GenBank/DDBJ databases">
        <title>Genome sequencing and assembly of endphytes of Porphyra tenera.</title>
        <authorList>
            <person name="Park J.M."/>
            <person name="Shin R."/>
            <person name="Jo S.H."/>
        </authorList>
    </citation>
    <scope>NUCLEOTIDE SEQUENCE [LARGE SCALE GENOMIC DNA]</scope>
    <source>
        <strain evidence="11 12">GPM3</strain>
    </source>
</reference>
<keyword evidence="2" id="KW-0732">Signal</keyword>
<evidence type="ECO:0000256" key="3">
    <source>
        <dbReference type="ARBA" id="ARBA00022801"/>
    </source>
</evidence>
<evidence type="ECO:0000313" key="11">
    <source>
        <dbReference type="EMBL" id="QKS26210.1"/>
    </source>
</evidence>
<evidence type="ECO:0000256" key="7">
    <source>
        <dbReference type="PIRSR" id="PIRSR618044-1"/>
    </source>
</evidence>
<name>A0AAP9T2E2_9GAMM</name>
<accession>A0AAP9T2E2</accession>
<keyword evidence="12" id="KW-1185">Reference proteome</keyword>
<dbReference type="InterPro" id="IPR012338">
    <property type="entry name" value="Beta-lactam/transpept-like"/>
</dbReference>
<evidence type="ECO:0000256" key="9">
    <source>
        <dbReference type="RuleBase" id="RU004016"/>
    </source>
</evidence>
<dbReference type="GO" id="GO:0006508">
    <property type="term" value="P:proteolysis"/>
    <property type="evidence" value="ECO:0007669"/>
    <property type="project" value="InterPro"/>
</dbReference>
<keyword evidence="3 11" id="KW-0378">Hydrolase</keyword>
<keyword evidence="11" id="KW-0121">Carboxypeptidase</keyword>
<gene>
    <name evidence="11" type="ORF">FX987_04007</name>
</gene>
<sequence length="246" mass="26384">MTPASIVKLMTAVVAIEMASNFQLPKSFKLEIVPEDDVEGSGRNLHAGDRLSLGDSIANLLVPSSNVAANLIARTFGQMMLGSKTGTSHDAVQRFVAEMNTTARNLGMTKSQFLNPHGLAVRGQRSTARDLSLLVKKCLIYGPITRVWGTKAFAIGITGPVPRRLVLKSAFHSSTRRAVPEFSLPQYLGGKTGTLWPAIFNLASVSATKSGGICVSVSLGSPTVEERYHDYLKLVDLSNELARGTV</sequence>
<dbReference type="GO" id="GO:0009252">
    <property type="term" value="P:peptidoglycan biosynthetic process"/>
    <property type="evidence" value="ECO:0007669"/>
    <property type="project" value="UniProtKB-KW"/>
</dbReference>
<keyword evidence="5" id="KW-0573">Peptidoglycan synthesis</keyword>
<evidence type="ECO:0000256" key="6">
    <source>
        <dbReference type="ARBA" id="ARBA00023316"/>
    </source>
</evidence>
<evidence type="ECO:0000256" key="5">
    <source>
        <dbReference type="ARBA" id="ARBA00022984"/>
    </source>
</evidence>
<dbReference type="InterPro" id="IPR001967">
    <property type="entry name" value="Peptidase_S11_N"/>
</dbReference>
<feature type="active site" description="Acyl-ester intermediate" evidence="7">
    <location>
        <position position="64"/>
    </location>
</feature>
<dbReference type="GO" id="GO:0008360">
    <property type="term" value="P:regulation of cell shape"/>
    <property type="evidence" value="ECO:0007669"/>
    <property type="project" value="UniProtKB-KW"/>
</dbReference>
<dbReference type="Pfam" id="PF00768">
    <property type="entry name" value="Peptidase_S11"/>
    <property type="match status" value="1"/>
</dbReference>